<dbReference type="PANTHER" id="PTHR23017">
    <property type="entry name" value="SERPENTINE RECEPTOR, CLASS X"/>
    <property type="match status" value="1"/>
</dbReference>
<dbReference type="CDD" id="cd00637">
    <property type="entry name" value="7tm_classA_rhodopsin-like"/>
    <property type="match status" value="1"/>
</dbReference>
<keyword evidence="1" id="KW-0812">Transmembrane</keyword>
<evidence type="ECO:0000259" key="2">
    <source>
        <dbReference type="Pfam" id="PF10328"/>
    </source>
</evidence>
<dbReference type="SUPFAM" id="SSF81321">
    <property type="entry name" value="Family A G protein-coupled receptor-like"/>
    <property type="match status" value="1"/>
</dbReference>
<keyword evidence="1" id="KW-0472">Membrane</keyword>
<keyword evidence="4" id="KW-1185">Reference proteome</keyword>
<organism evidence="3 4">
    <name type="scientific">Steinernema hermaphroditum</name>
    <dbReference type="NCBI Taxonomy" id="289476"/>
    <lineage>
        <taxon>Eukaryota</taxon>
        <taxon>Metazoa</taxon>
        <taxon>Ecdysozoa</taxon>
        <taxon>Nematoda</taxon>
        <taxon>Chromadorea</taxon>
        <taxon>Rhabditida</taxon>
        <taxon>Tylenchina</taxon>
        <taxon>Panagrolaimomorpha</taxon>
        <taxon>Strongyloidoidea</taxon>
        <taxon>Steinernematidae</taxon>
        <taxon>Steinernema</taxon>
    </lineage>
</organism>
<dbReference type="Pfam" id="PF10328">
    <property type="entry name" value="7TM_GPCR_Srx"/>
    <property type="match status" value="1"/>
</dbReference>
<sequence>METAADVHVWGSELRGSGILHTSSMIVGLSMILLSLAAVVVSAVNLYAIKKLRIFHNAFGAFWMSKAAGEIGYNLGHILYTGPVTALQPKNIPPSLGIAAYICEHYFAAVFCVMNQCVSINRLIAVCFPLKYKDIFSKRITGAIIIFAWLEVSAKMSLYFVLPCSLIGYSPQFYERAAKEEEFRRNVRFFAQTAVQNFSMMASLISIVLMNNDRRSGTTTLFATIFDAKIVTSVANGLCLIFFNPEVRRLLGIRFVCTAKYTSNVEPSSSHTHPS</sequence>
<dbReference type="AlphaFoldDB" id="A0AA39LKY0"/>
<evidence type="ECO:0000313" key="4">
    <source>
        <dbReference type="Proteomes" id="UP001175271"/>
    </source>
</evidence>
<comment type="caution">
    <text evidence="3">The sequence shown here is derived from an EMBL/GenBank/DDBJ whole genome shotgun (WGS) entry which is preliminary data.</text>
</comment>
<feature type="transmembrane region" description="Helical" evidence="1">
    <location>
        <begin position="140"/>
        <end position="169"/>
    </location>
</feature>
<keyword evidence="1" id="KW-1133">Transmembrane helix</keyword>
<proteinExistence type="predicted"/>
<feature type="transmembrane region" description="Helical" evidence="1">
    <location>
        <begin position="189"/>
        <end position="209"/>
    </location>
</feature>
<dbReference type="Proteomes" id="UP001175271">
    <property type="component" value="Unassembled WGS sequence"/>
</dbReference>
<evidence type="ECO:0000313" key="3">
    <source>
        <dbReference type="EMBL" id="KAK0401566.1"/>
    </source>
</evidence>
<evidence type="ECO:0000256" key="1">
    <source>
        <dbReference type="SAM" id="Phobius"/>
    </source>
</evidence>
<dbReference type="EMBL" id="JAUCMV010000004">
    <property type="protein sequence ID" value="KAK0401566.1"/>
    <property type="molecule type" value="Genomic_DNA"/>
</dbReference>
<dbReference type="InterPro" id="IPR019430">
    <property type="entry name" value="7TM_GPCR_serpentine_rcpt_Srx"/>
</dbReference>
<dbReference type="Gene3D" id="1.20.1070.10">
    <property type="entry name" value="Rhodopsin 7-helix transmembrane proteins"/>
    <property type="match status" value="1"/>
</dbReference>
<reference evidence="3" key="1">
    <citation type="submission" date="2023-06" db="EMBL/GenBank/DDBJ databases">
        <title>Genomic analysis of the entomopathogenic nematode Steinernema hermaphroditum.</title>
        <authorList>
            <person name="Schwarz E.M."/>
            <person name="Heppert J.K."/>
            <person name="Baniya A."/>
            <person name="Schwartz H.T."/>
            <person name="Tan C.-H."/>
            <person name="Antoshechkin I."/>
            <person name="Sternberg P.W."/>
            <person name="Goodrich-Blair H."/>
            <person name="Dillman A.R."/>
        </authorList>
    </citation>
    <scope>NUCLEOTIDE SEQUENCE</scope>
    <source>
        <strain evidence="3">PS9179</strain>
        <tissue evidence="3">Whole animal</tissue>
    </source>
</reference>
<feature type="transmembrane region" description="Helical" evidence="1">
    <location>
        <begin position="25"/>
        <end position="49"/>
    </location>
</feature>
<dbReference type="PANTHER" id="PTHR23017:SF3">
    <property type="entry name" value="G-PROTEIN COUPLED RECEPTORS FAMILY 1 PROFILE DOMAIN-CONTAINING PROTEIN"/>
    <property type="match status" value="1"/>
</dbReference>
<accession>A0AA39LKY0</accession>
<gene>
    <name evidence="3" type="ORF">QR680_015855</name>
</gene>
<protein>
    <recommendedName>
        <fullName evidence="2">7TM GPCR serpentine receptor class x (Srx) domain-containing protein</fullName>
    </recommendedName>
</protein>
<name>A0AA39LKY0_9BILA</name>
<feature type="domain" description="7TM GPCR serpentine receptor class x (Srx)" evidence="2">
    <location>
        <begin position="32"/>
        <end position="175"/>
    </location>
</feature>